<name>A0A699IDU1_TANCI</name>
<reference evidence="1" key="1">
    <citation type="journal article" date="2019" name="Sci. Rep.">
        <title>Draft genome of Tanacetum cinerariifolium, the natural source of mosquito coil.</title>
        <authorList>
            <person name="Yamashiro T."/>
            <person name="Shiraishi A."/>
            <person name="Satake H."/>
            <person name="Nakayama K."/>
        </authorList>
    </citation>
    <scope>NUCLEOTIDE SEQUENCE</scope>
</reference>
<protein>
    <submittedName>
        <fullName evidence="1">Uncharacterized protein</fullName>
    </submittedName>
</protein>
<sequence>MLEKGSYIPSDSRFRRFLENKLEHEERMWRSIKKGPYVRPMIHDPDDTTQWIIEPLSKMTKINKKQYTVDNYNEKGHYARDCQKPRVRDAKYFRKQMLLAMKDEAGSNLKDEENDFMLDNSYGDKTLEELTTAVIMIARIQPANDNAMTEPTYDAKVVSELFDLESSVGVVFMVFYGLGKG</sequence>
<evidence type="ECO:0000313" key="1">
    <source>
        <dbReference type="EMBL" id="GEZ44425.1"/>
    </source>
</evidence>
<gene>
    <name evidence="1" type="ORF">Tci_516398</name>
</gene>
<accession>A0A699IDU1</accession>
<dbReference type="EMBL" id="BKCJ010279662">
    <property type="protein sequence ID" value="GEZ44425.1"/>
    <property type="molecule type" value="Genomic_DNA"/>
</dbReference>
<comment type="caution">
    <text evidence="1">The sequence shown here is derived from an EMBL/GenBank/DDBJ whole genome shotgun (WGS) entry which is preliminary data.</text>
</comment>
<dbReference type="AlphaFoldDB" id="A0A699IDU1"/>
<proteinExistence type="predicted"/>
<organism evidence="1">
    <name type="scientific">Tanacetum cinerariifolium</name>
    <name type="common">Dalmatian daisy</name>
    <name type="synonym">Chrysanthemum cinerariifolium</name>
    <dbReference type="NCBI Taxonomy" id="118510"/>
    <lineage>
        <taxon>Eukaryota</taxon>
        <taxon>Viridiplantae</taxon>
        <taxon>Streptophyta</taxon>
        <taxon>Embryophyta</taxon>
        <taxon>Tracheophyta</taxon>
        <taxon>Spermatophyta</taxon>
        <taxon>Magnoliopsida</taxon>
        <taxon>eudicotyledons</taxon>
        <taxon>Gunneridae</taxon>
        <taxon>Pentapetalae</taxon>
        <taxon>asterids</taxon>
        <taxon>campanulids</taxon>
        <taxon>Asterales</taxon>
        <taxon>Asteraceae</taxon>
        <taxon>Asteroideae</taxon>
        <taxon>Anthemideae</taxon>
        <taxon>Anthemidinae</taxon>
        <taxon>Tanacetum</taxon>
    </lineage>
</organism>